<evidence type="ECO:0000313" key="2">
    <source>
        <dbReference type="EMBL" id="RXZ54701.1"/>
    </source>
</evidence>
<dbReference type="AlphaFoldDB" id="A0A4Q2K3N7"/>
<gene>
    <name evidence="2" type="ORF">ET524_09555</name>
</gene>
<protein>
    <recommendedName>
        <fullName evidence="1">Solute-binding protein family 5 domain-containing protein</fullName>
    </recommendedName>
</protein>
<comment type="caution">
    <text evidence="2">The sequence shown here is derived from an EMBL/GenBank/DDBJ whole genome shotgun (WGS) entry which is preliminary data.</text>
</comment>
<dbReference type="GO" id="GO:0015833">
    <property type="term" value="P:peptide transport"/>
    <property type="evidence" value="ECO:0007669"/>
    <property type="project" value="TreeGrafter"/>
</dbReference>
<dbReference type="PANTHER" id="PTHR30290:SF81">
    <property type="entry name" value="OLIGOPEPTIDE-BINDING PROTEIN OPPA"/>
    <property type="match status" value="1"/>
</dbReference>
<dbReference type="Gene3D" id="3.40.190.10">
    <property type="entry name" value="Periplasmic binding protein-like II"/>
    <property type="match status" value="1"/>
</dbReference>
<dbReference type="Gene3D" id="3.10.105.10">
    <property type="entry name" value="Dipeptide-binding Protein, Domain 3"/>
    <property type="match status" value="1"/>
</dbReference>
<proteinExistence type="predicted"/>
<dbReference type="EMBL" id="SDPW01000001">
    <property type="protein sequence ID" value="RXZ54701.1"/>
    <property type="molecule type" value="Genomic_DNA"/>
</dbReference>
<feature type="domain" description="Solute-binding protein family 5" evidence="1">
    <location>
        <begin position="113"/>
        <end position="474"/>
    </location>
</feature>
<name>A0A4Q2K3N7_9ACTN</name>
<dbReference type="GO" id="GO:0042597">
    <property type="term" value="C:periplasmic space"/>
    <property type="evidence" value="ECO:0007669"/>
    <property type="project" value="UniProtKB-ARBA"/>
</dbReference>
<evidence type="ECO:0000313" key="3">
    <source>
        <dbReference type="Proteomes" id="UP000293345"/>
    </source>
</evidence>
<dbReference type="Pfam" id="PF00496">
    <property type="entry name" value="SBP_bac_5"/>
    <property type="match status" value="1"/>
</dbReference>
<dbReference type="InterPro" id="IPR000914">
    <property type="entry name" value="SBP_5_dom"/>
</dbReference>
<dbReference type="PIRSF" id="PIRSF002741">
    <property type="entry name" value="MppA"/>
    <property type="match status" value="1"/>
</dbReference>
<keyword evidence="3" id="KW-1185">Reference proteome</keyword>
<organism evidence="2 3">
    <name type="scientific">Senegalimassilia faecalis</name>
    <dbReference type="NCBI Taxonomy" id="2509433"/>
    <lineage>
        <taxon>Bacteria</taxon>
        <taxon>Bacillati</taxon>
        <taxon>Actinomycetota</taxon>
        <taxon>Coriobacteriia</taxon>
        <taxon>Coriobacteriales</taxon>
        <taxon>Coriobacteriaceae</taxon>
        <taxon>Senegalimassilia</taxon>
    </lineage>
</organism>
<dbReference type="GO" id="GO:1904680">
    <property type="term" value="F:peptide transmembrane transporter activity"/>
    <property type="evidence" value="ECO:0007669"/>
    <property type="project" value="TreeGrafter"/>
</dbReference>
<dbReference type="PANTHER" id="PTHR30290">
    <property type="entry name" value="PERIPLASMIC BINDING COMPONENT OF ABC TRANSPORTER"/>
    <property type="match status" value="1"/>
</dbReference>
<dbReference type="InterPro" id="IPR030678">
    <property type="entry name" value="Peptide/Ni-bd"/>
</dbReference>
<dbReference type="SUPFAM" id="SSF53850">
    <property type="entry name" value="Periplasmic binding protein-like II"/>
    <property type="match status" value="1"/>
</dbReference>
<dbReference type="InterPro" id="IPR039424">
    <property type="entry name" value="SBP_5"/>
</dbReference>
<sequence length="554" mass="60351">MRVKTLSKQFDGKKMSTTGVTMEMTKKGIGRIFATMLFAGLLAAALTMVGCAGNDASTESKASSASTEKTLHAGSTTYFYAESMDPASDWDSWYLSYYGIVENLCKVSDDLGPEPWLAKQVERQDDRTWIVTLNDGIKFSNGKSVDANAVKTAWERTYAENSRATEVLDYESLEADGNTLTITTKEALPSLENTLCDPLLCVYYVGDDVNYAKSTPGTGPYVMKEFKAEDHIVMVPNENYWNGTPKLSEVTLTCFADDNAITMAMQNGEIQAVAMPSASTLTTLEASGDYQVSQRTNSRADFIRMNMTHPLIQNDAIREAVAYCIDRNGYADTICKGSSTASWGVYSPTLPFGGTDGLDVTVSSCDVDAASKALEAAGIVDTDNDGVRELGGTPVELDLYTCTKYERFVQLADDLQSKLAQAGIKLNIVPTDYFMEDAETFAKDDPDMALDSYAMAPTGNPAYFANIAFASTSSNNFGKYSNPDVDALVAKLNTTFDESERNTIAKQISQKVLNDLPFVFFANSESTVVYDKNVSGLDAAPSEYYFVTVDTDVK</sequence>
<dbReference type="GO" id="GO:0043190">
    <property type="term" value="C:ATP-binding cassette (ABC) transporter complex"/>
    <property type="evidence" value="ECO:0007669"/>
    <property type="project" value="InterPro"/>
</dbReference>
<dbReference type="Proteomes" id="UP000293345">
    <property type="component" value="Unassembled WGS sequence"/>
</dbReference>
<accession>A0A4Q2K3N7</accession>
<reference evidence="2 3" key="1">
    <citation type="submission" date="2019-01" db="EMBL/GenBank/DDBJ databases">
        <title>Senegalimassilia sp. nov. KGMB04484 isolated human feces.</title>
        <authorList>
            <person name="Han K.-I."/>
            <person name="Kim J.-S."/>
            <person name="Lee K.C."/>
            <person name="Suh M.K."/>
            <person name="Eom M.K."/>
            <person name="Lee J.H."/>
            <person name="Park S.-H."/>
            <person name="Kang S.W."/>
            <person name="Park J.-E."/>
            <person name="Oh B.S."/>
            <person name="Yu S.Y."/>
            <person name="Choi S.-H."/>
            <person name="Lee D.H."/>
            <person name="Yoon H."/>
            <person name="Kim B.-Y."/>
            <person name="Lee J.H."/>
            <person name="Lee J.-S."/>
        </authorList>
    </citation>
    <scope>NUCLEOTIDE SEQUENCE [LARGE SCALE GENOMIC DNA]</scope>
    <source>
        <strain evidence="2 3">KGMB04484</strain>
    </source>
</reference>
<evidence type="ECO:0000259" key="1">
    <source>
        <dbReference type="Pfam" id="PF00496"/>
    </source>
</evidence>